<keyword evidence="8 13" id="KW-0560">Oxidoreductase</keyword>
<keyword evidence="5 14" id="KW-0812">Transmembrane</keyword>
<evidence type="ECO:0000256" key="5">
    <source>
        <dbReference type="ARBA" id="ARBA00022692"/>
    </source>
</evidence>
<dbReference type="GO" id="GO:0020037">
    <property type="term" value="F:heme binding"/>
    <property type="evidence" value="ECO:0007669"/>
    <property type="project" value="InterPro"/>
</dbReference>
<organism evidence="15 16">
    <name type="scientific">Sphenostylis stenocarpa</name>
    <dbReference type="NCBI Taxonomy" id="92480"/>
    <lineage>
        <taxon>Eukaryota</taxon>
        <taxon>Viridiplantae</taxon>
        <taxon>Streptophyta</taxon>
        <taxon>Embryophyta</taxon>
        <taxon>Tracheophyta</taxon>
        <taxon>Spermatophyta</taxon>
        <taxon>Magnoliopsida</taxon>
        <taxon>eudicotyledons</taxon>
        <taxon>Gunneridae</taxon>
        <taxon>Pentapetalae</taxon>
        <taxon>rosids</taxon>
        <taxon>fabids</taxon>
        <taxon>Fabales</taxon>
        <taxon>Fabaceae</taxon>
        <taxon>Papilionoideae</taxon>
        <taxon>50 kb inversion clade</taxon>
        <taxon>NPAAA clade</taxon>
        <taxon>indigoferoid/millettioid clade</taxon>
        <taxon>Phaseoleae</taxon>
        <taxon>Sphenostylis</taxon>
    </lineage>
</organism>
<comment type="similarity">
    <text evidence="3 13">Belongs to the cytochrome P450 family.</text>
</comment>
<dbReference type="InterPro" id="IPR036396">
    <property type="entry name" value="Cyt_P450_sf"/>
</dbReference>
<evidence type="ECO:0000256" key="8">
    <source>
        <dbReference type="ARBA" id="ARBA00023002"/>
    </source>
</evidence>
<dbReference type="Gene3D" id="1.10.630.10">
    <property type="entry name" value="Cytochrome P450"/>
    <property type="match status" value="1"/>
</dbReference>
<evidence type="ECO:0000256" key="10">
    <source>
        <dbReference type="ARBA" id="ARBA00023033"/>
    </source>
</evidence>
<dbReference type="FunFam" id="1.10.630.10:FF:000026">
    <property type="entry name" value="Cytochrome P450 82C4"/>
    <property type="match status" value="1"/>
</dbReference>
<dbReference type="EMBL" id="OY731406">
    <property type="protein sequence ID" value="CAJ1973349.1"/>
    <property type="molecule type" value="Genomic_DNA"/>
</dbReference>
<dbReference type="GO" id="GO:0016705">
    <property type="term" value="F:oxidoreductase activity, acting on paired donors, with incorporation or reduction of molecular oxygen"/>
    <property type="evidence" value="ECO:0007669"/>
    <property type="project" value="InterPro"/>
</dbReference>
<dbReference type="PRINTS" id="PR00385">
    <property type="entry name" value="P450"/>
</dbReference>
<dbReference type="Pfam" id="PF00067">
    <property type="entry name" value="p450"/>
    <property type="match status" value="1"/>
</dbReference>
<dbReference type="InterPro" id="IPR002401">
    <property type="entry name" value="Cyt_P450_E_grp-I"/>
</dbReference>
<evidence type="ECO:0000256" key="11">
    <source>
        <dbReference type="ARBA" id="ARBA00023136"/>
    </source>
</evidence>
<evidence type="ECO:0000256" key="9">
    <source>
        <dbReference type="ARBA" id="ARBA00023004"/>
    </source>
</evidence>
<dbReference type="GO" id="GO:0005506">
    <property type="term" value="F:iron ion binding"/>
    <property type="evidence" value="ECO:0007669"/>
    <property type="project" value="InterPro"/>
</dbReference>
<dbReference type="Proteomes" id="UP001189624">
    <property type="component" value="Chromosome 9"/>
</dbReference>
<dbReference type="InterPro" id="IPR017972">
    <property type="entry name" value="Cyt_P450_CS"/>
</dbReference>
<dbReference type="SUPFAM" id="SSF48264">
    <property type="entry name" value="Cytochrome P450"/>
    <property type="match status" value="1"/>
</dbReference>
<keyword evidence="16" id="KW-1185">Reference proteome</keyword>
<feature type="transmembrane region" description="Helical" evidence="14">
    <location>
        <begin position="12"/>
        <end position="30"/>
    </location>
</feature>
<evidence type="ECO:0000256" key="3">
    <source>
        <dbReference type="ARBA" id="ARBA00010617"/>
    </source>
</evidence>
<accession>A0AA86TG31</accession>
<dbReference type="InterPro" id="IPR050651">
    <property type="entry name" value="Plant_Cytochrome_P450_Monoox"/>
</dbReference>
<evidence type="ECO:0000256" key="7">
    <source>
        <dbReference type="ARBA" id="ARBA00022989"/>
    </source>
</evidence>
<sequence>MLYHENPISQFPVPITITFFFCLFIFLFVISSISRKFQNYSAATRKAPPEASGAWPLIGHLHLLGGSKPPHVTLGHMADKYGPVFTLRLGAHRTLVVSNQEMIKQCFTVNDRAFASRPKYLAFEVLGYDFSMIGFSPYGSYWRRVRKIATLELLSSHRIDTLKHVMEAEVKAAMKESYNIWLKNKNSCSEMNRWFGDITLNVMFRAVVGKRFVSDGGESEENERLRKALREVFDLSGSFTVSDSLPYLRWLDLDGKEKEMKKTAKELDRFVQVWLEEHKRRRDCDSGERKHDQDLMDVLLGLVEEGEEFDGHDGDATVKATCLALILAGSDTTTGTMLWALSLLVNNREILSKAVHELDTEIGSEKMVEISDLKKLQYLQAIIKETLRLYPAAPLNMPHESMENCIVGGYDVPSGTRLLTNISKLHRDPSVYPNPLEFCPERFLTTHNEVDLKGQHFELIPFGAGRRMCPGLSFSLQLLQLTLATLLHGFDVATCDGGPVDMLERIGLTNTRASPLHLILTPRLSTHIYHEI</sequence>
<reference evidence="15" key="1">
    <citation type="submission" date="2023-10" db="EMBL/GenBank/DDBJ databases">
        <authorList>
            <person name="Domelevo Entfellner J.-B."/>
        </authorList>
    </citation>
    <scope>NUCLEOTIDE SEQUENCE</scope>
</reference>
<feature type="binding site" description="axial binding residue" evidence="12">
    <location>
        <position position="469"/>
    </location>
    <ligand>
        <name>heme</name>
        <dbReference type="ChEBI" id="CHEBI:30413"/>
    </ligand>
    <ligandPart>
        <name>Fe</name>
        <dbReference type="ChEBI" id="CHEBI:18248"/>
    </ligandPart>
</feature>
<keyword evidence="7 14" id="KW-1133">Transmembrane helix</keyword>
<dbReference type="Gramene" id="rna-AYBTSS11_LOCUS25410">
    <property type="protein sequence ID" value="CAJ1973349.1"/>
    <property type="gene ID" value="gene-AYBTSS11_LOCUS25410"/>
</dbReference>
<evidence type="ECO:0000313" key="16">
    <source>
        <dbReference type="Proteomes" id="UP001189624"/>
    </source>
</evidence>
<gene>
    <name evidence="15" type="ORF">AYBTSS11_LOCUS25410</name>
</gene>
<evidence type="ECO:0000256" key="4">
    <source>
        <dbReference type="ARBA" id="ARBA00022617"/>
    </source>
</evidence>
<dbReference type="PROSITE" id="PS00086">
    <property type="entry name" value="CYTOCHROME_P450"/>
    <property type="match status" value="1"/>
</dbReference>
<keyword evidence="6 12" id="KW-0479">Metal-binding</keyword>
<dbReference type="GO" id="GO:0016020">
    <property type="term" value="C:membrane"/>
    <property type="evidence" value="ECO:0007669"/>
    <property type="project" value="UniProtKB-SubCell"/>
</dbReference>
<proteinExistence type="inferred from homology"/>
<keyword evidence="9 12" id="KW-0408">Iron</keyword>
<evidence type="ECO:0008006" key="17">
    <source>
        <dbReference type="Google" id="ProtNLM"/>
    </source>
</evidence>
<comment type="subcellular location">
    <subcellularLocation>
        <location evidence="2">Membrane</location>
    </subcellularLocation>
</comment>
<keyword evidence="10 13" id="KW-0503">Monooxygenase</keyword>
<dbReference type="PANTHER" id="PTHR47947">
    <property type="entry name" value="CYTOCHROME P450 82C3-RELATED"/>
    <property type="match status" value="1"/>
</dbReference>
<protein>
    <recommendedName>
        <fullName evidence="17">Cytochrome P450</fullName>
    </recommendedName>
</protein>
<evidence type="ECO:0000256" key="14">
    <source>
        <dbReference type="SAM" id="Phobius"/>
    </source>
</evidence>
<dbReference type="InterPro" id="IPR001128">
    <property type="entry name" value="Cyt_P450"/>
</dbReference>
<keyword evidence="4 12" id="KW-0349">Heme</keyword>
<dbReference type="PANTHER" id="PTHR47947:SF26">
    <property type="entry name" value="CYTOCHROME P450"/>
    <property type="match status" value="1"/>
</dbReference>
<evidence type="ECO:0000256" key="1">
    <source>
        <dbReference type="ARBA" id="ARBA00001971"/>
    </source>
</evidence>
<evidence type="ECO:0000256" key="13">
    <source>
        <dbReference type="RuleBase" id="RU000461"/>
    </source>
</evidence>
<dbReference type="AlphaFoldDB" id="A0AA86TG31"/>
<dbReference type="GO" id="GO:0004497">
    <property type="term" value="F:monooxygenase activity"/>
    <property type="evidence" value="ECO:0007669"/>
    <property type="project" value="UniProtKB-KW"/>
</dbReference>
<evidence type="ECO:0000256" key="6">
    <source>
        <dbReference type="ARBA" id="ARBA00022723"/>
    </source>
</evidence>
<name>A0AA86TG31_9FABA</name>
<keyword evidence="11 14" id="KW-0472">Membrane</keyword>
<comment type="cofactor">
    <cofactor evidence="1 12">
        <name>heme</name>
        <dbReference type="ChEBI" id="CHEBI:30413"/>
    </cofactor>
</comment>
<dbReference type="PRINTS" id="PR00463">
    <property type="entry name" value="EP450I"/>
</dbReference>
<evidence type="ECO:0000313" key="15">
    <source>
        <dbReference type="EMBL" id="CAJ1973349.1"/>
    </source>
</evidence>
<evidence type="ECO:0000256" key="2">
    <source>
        <dbReference type="ARBA" id="ARBA00004370"/>
    </source>
</evidence>
<evidence type="ECO:0000256" key="12">
    <source>
        <dbReference type="PIRSR" id="PIRSR602401-1"/>
    </source>
</evidence>